<dbReference type="AlphaFoldDB" id="A0A1H6E9B6"/>
<evidence type="ECO:0008006" key="4">
    <source>
        <dbReference type="Google" id="ProtNLM"/>
    </source>
</evidence>
<dbReference type="RefSeq" id="WP_103944809.1">
    <property type="nucleotide sequence ID" value="NZ_FNVO01000045.1"/>
</dbReference>
<evidence type="ECO:0000313" key="2">
    <source>
        <dbReference type="EMBL" id="SEG94282.1"/>
    </source>
</evidence>
<name>A0A1H6E9B6_9ACTN</name>
<dbReference type="Proteomes" id="UP000236723">
    <property type="component" value="Unassembled WGS sequence"/>
</dbReference>
<organism evidence="2 3">
    <name type="scientific">Thermomonospora echinospora</name>
    <dbReference type="NCBI Taxonomy" id="1992"/>
    <lineage>
        <taxon>Bacteria</taxon>
        <taxon>Bacillati</taxon>
        <taxon>Actinomycetota</taxon>
        <taxon>Actinomycetes</taxon>
        <taxon>Streptosporangiales</taxon>
        <taxon>Thermomonosporaceae</taxon>
        <taxon>Thermomonospora</taxon>
    </lineage>
</organism>
<evidence type="ECO:0000313" key="3">
    <source>
        <dbReference type="Proteomes" id="UP000236723"/>
    </source>
</evidence>
<sequence>MTDAVTDPGLPASSPAFPSALSLSGVDAAAPASAARMGAQQEGREGYVLPTGLLPDGQSGPRFDDDIWVLRPLLRRTIIAPDLDFTPITDPVMRLAAKQYLQSRLRRGLPTSRRSGRGARPLQLTSAQAELTMFRHMLAELRSVGVERLVTTRQHHLDELLARWKRTLSSSAVACRVRLLQNLAVHGEFMTADRLEFLPWAGRPAAQVAGHRRGEENTTPRIPEEVMAPLLRAALFYVTTASVDLAAAQAELEGLRARVAARPPLVSGEGKQALVDFIAARRAAGRGLPALPAANGRLGRVRQVDGVLQAPNVSLITLLCGLRAPLWQGHRRLLHDAGAELGYEPGGLATVMSPWPDTGAPWRPSLDGWHLNEEVQQLRTACWIVIAYLSGMRDVEVRELAPDCAFTTVAADGRLRHKLRGKVFKGRGLTGDHTEWVVLEQVHQAVAVARTLHTDPTHLFGRRHGDSHRVLSDMPQRLENFCAHLEHLFGRPDQPYLPRDGDAPWRFTTPQFRRTLAWHIAHQPFGVVAGARQYKHTKIAVFEGYAGTSASGFAAEVAAEEAVARLDYVQDLYRDWNAGGRAGGGAAARIGAEFERIRAELGDLPGVVADEARLRVMLRHLTKTLHPGVLNDCFFNAATAVCVKRATALGRPVPAHTMCLRCPNARRSAVHLPRLIAARDQAQRLQDQAALSDSLPPLQQAALTTHVADLDAAIGQITSTPPEPSGGTDVDAGPPAPGGGGR</sequence>
<dbReference type="EMBL" id="FNVO01000045">
    <property type="protein sequence ID" value="SEG94282.1"/>
    <property type="molecule type" value="Genomic_DNA"/>
</dbReference>
<evidence type="ECO:0000256" key="1">
    <source>
        <dbReference type="SAM" id="MobiDB-lite"/>
    </source>
</evidence>
<proteinExistence type="predicted"/>
<dbReference type="SUPFAM" id="SSF56349">
    <property type="entry name" value="DNA breaking-rejoining enzymes"/>
    <property type="match status" value="1"/>
</dbReference>
<accession>A0A1H6E9B6</accession>
<protein>
    <recommendedName>
        <fullName evidence="4">Phage integrase family protein</fullName>
    </recommendedName>
</protein>
<dbReference type="InterPro" id="IPR011010">
    <property type="entry name" value="DNA_brk_join_enz"/>
</dbReference>
<dbReference type="OrthoDB" id="3440549at2"/>
<gene>
    <name evidence="2" type="ORF">SAMN04489712_14511</name>
</gene>
<reference evidence="3" key="1">
    <citation type="submission" date="2016-10" db="EMBL/GenBank/DDBJ databases">
        <authorList>
            <person name="Varghese N."/>
            <person name="Submissions S."/>
        </authorList>
    </citation>
    <scope>NUCLEOTIDE SEQUENCE [LARGE SCALE GENOMIC DNA]</scope>
    <source>
        <strain evidence="3">DSM 43163</strain>
    </source>
</reference>
<dbReference type="GO" id="GO:0003677">
    <property type="term" value="F:DNA binding"/>
    <property type="evidence" value="ECO:0007669"/>
    <property type="project" value="InterPro"/>
</dbReference>
<keyword evidence="3" id="KW-1185">Reference proteome</keyword>
<feature type="region of interest" description="Disordered" evidence="1">
    <location>
        <begin position="716"/>
        <end position="742"/>
    </location>
</feature>